<evidence type="ECO:0000259" key="27">
    <source>
        <dbReference type="PROSITE" id="PS50255"/>
    </source>
</evidence>
<name>A0A507QRM6_MONPU</name>
<evidence type="ECO:0000256" key="15">
    <source>
        <dbReference type="ARBA" id="ARBA00023004"/>
    </source>
</evidence>
<reference evidence="29 30" key="1">
    <citation type="submission" date="2019-06" db="EMBL/GenBank/DDBJ databases">
        <title>Wine fermentation using esterase from Monascus purpureus.</title>
        <authorList>
            <person name="Geng C."/>
            <person name="Zhang Y."/>
        </authorList>
    </citation>
    <scope>NUCLEOTIDE SEQUENCE [LARGE SCALE GENOMIC DNA]</scope>
    <source>
        <strain evidence="29">HQ1</strain>
    </source>
</reference>
<evidence type="ECO:0000256" key="7">
    <source>
        <dbReference type="ARBA" id="ARBA00022630"/>
    </source>
</evidence>
<keyword evidence="13" id="KW-1133">Transmembrane helix</keyword>
<evidence type="ECO:0000256" key="9">
    <source>
        <dbReference type="ARBA" id="ARBA00022692"/>
    </source>
</evidence>
<dbReference type="CDD" id="cd06183">
    <property type="entry name" value="cyt_b5_reduct_like"/>
    <property type="match status" value="1"/>
</dbReference>
<comment type="pathway">
    <text evidence="3">Protein modification; peptidyl-diphthamide biosynthesis.</text>
</comment>
<keyword evidence="10 26" id="KW-0479">Metal-binding</keyword>
<dbReference type="Pfam" id="PF00175">
    <property type="entry name" value="NAD_binding_1"/>
    <property type="match status" value="1"/>
</dbReference>
<keyword evidence="9" id="KW-0812">Transmembrane</keyword>
<dbReference type="GO" id="GO:0046872">
    <property type="term" value="F:metal ion binding"/>
    <property type="evidence" value="ECO:0007669"/>
    <property type="project" value="UniProtKB-UniRule"/>
</dbReference>
<evidence type="ECO:0000256" key="6">
    <source>
        <dbReference type="ARBA" id="ARBA00022617"/>
    </source>
</evidence>
<dbReference type="InterPro" id="IPR001709">
    <property type="entry name" value="Flavoprot_Pyr_Nucl_cyt_Rdtase"/>
</dbReference>
<evidence type="ECO:0000256" key="18">
    <source>
        <dbReference type="ARBA" id="ARBA00023136"/>
    </source>
</evidence>
<dbReference type="SMART" id="SM01117">
    <property type="entry name" value="Cyt-b5"/>
    <property type="match status" value="1"/>
</dbReference>
<dbReference type="FunFam" id="2.40.30.10:FF:000032">
    <property type="entry name" value="NADH-cytochrome b5 reductase"/>
    <property type="match status" value="1"/>
</dbReference>
<dbReference type="InterPro" id="IPR001433">
    <property type="entry name" value="OxRdtase_FAD/NAD-bd"/>
</dbReference>
<evidence type="ECO:0000259" key="28">
    <source>
        <dbReference type="PROSITE" id="PS51384"/>
    </source>
</evidence>
<gene>
    <name evidence="29" type="ORF">MPDQ_007637</name>
</gene>
<sequence length="477" mass="52725">MATTYTLEQVRQHSKKDDLWIVVHNKVYDITKYLEEHPGGTAVLHDVAGTDATEAFEEIGHSEEARESLEAFYIGNLPETEQAEAVDVYRPQFEHVSQVAAIIPDRKRAAGFPRLVNAIVKIGLAGALGVAAYRGYRNGFAALKSVSAGRYLTWLQSSHGASGSSGSFWSGFGLASITQLSLTTGLVMWISTKLDVHEEFTHHKPYRPLRRDAIILRKPGKPVKAAKTPPLDPQKWRKFRLASKDHVSPNVYRFVFALPHADDVLGLPTGQHISLRATINGQSVSRSYTPVSNNTDLGRIELLIKVYNQGLMTKHLESMSIGDEIEIRGPKGAMKYSRSYAKHIGMIAGGTGITPMYQVIRAAMEDPEDRTSISLLYANNTEEDILLREELDALAKRHPEKFKVHYVLSSPSDTWRGSKGFVTVDLIKEHLHAAAEEAKVLLCGPPPMINAMKKGLVGLGFQEPGAFARATDQVFVF</sequence>
<dbReference type="PRINTS" id="PR00371">
    <property type="entry name" value="FPNCR"/>
</dbReference>
<evidence type="ECO:0000256" key="1">
    <source>
        <dbReference type="ARBA" id="ARBA00001974"/>
    </source>
</evidence>
<dbReference type="PROSITE" id="PS50255">
    <property type="entry name" value="CYTOCHROME_B5_2"/>
    <property type="match status" value="1"/>
</dbReference>
<evidence type="ECO:0000256" key="24">
    <source>
        <dbReference type="ARBA" id="ARBA00049138"/>
    </source>
</evidence>
<comment type="catalytic activity">
    <reaction evidence="24">
        <text>2 Fe(3+)-[Dph3] + NADH = 2 Fe(2+)-[Dph3] + NAD(+) + H(+)</text>
        <dbReference type="Rhea" id="RHEA:71231"/>
        <dbReference type="Rhea" id="RHEA-COMP:18002"/>
        <dbReference type="Rhea" id="RHEA-COMP:18003"/>
        <dbReference type="ChEBI" id="CHEBI:15378"/>
        <dbReference type="ChEBI" id="CHEBI:29033"/>
        <dbReference type="ChEBI" id="CHEBI:29034"/>
        <dbReference type="ChEBI" id="CHEBI:57540"/>
        <dbReference type="ChEBI" id="CHEBI:57945"/>
        <dbReference type="ChEBI" id="CHEBI:83228"/>
    </reaction>
    <physiologicalReaction direction="left-to-right" evidence="24">
        <dbReference type="Rhea" id="RHEA:71232"/>
    </physiologicalReaction>
</comment>
<dbReference type="GO" id="GO:0016740">
    <property type="term" value="F:transferase activity"/>
    <property type="evidence" value="ECO:0007669"/>
    <property type="project" value="UniProtKB-KW"/>
</dbReference>
<evidence type="ECO:0000313" key="29">
    <source>
        <dbReference type="EMBL" id="TQB71363.1"/>
    </source>
</evidence>
<feature type="binding site" evidence="25">
    <location>
        <position position="288"/>
    </location>
    <ligand>
        <name>FAD</name>
        <dbReference type="ChEBI" id="CHEBI:57692"/>
    </ligand>
</feature>
<dbReference type="EC" id="1.6.2.2" evidence="5"/>
<dbReference type="InterPro" id="IPR017927">
    <property type="entry name" value="FAD-bd_FR_type"/>
</dbReference>
<comment type="similarity">
    <text evidence="26">Belongs to the cytochrome b5 family.</text>
</comment>
<keyword evidence="16" id="KW-0520">NAD</keyword>
<keyword evidence="11" id="KW-1000">Mitochondrion outer membrane</keyword>
<comment type="subunit">
    <text evidence="20">Monomer. Component of the 2-(3-amino-3-carboxypropyl)histidine synthase complex composed of DPH1, DPH2, DPH3 and a NADH-dependent reductase, predominantly CBR1.</text>
</comment>
<keyword evidence="18" id="KW-0472">Membrane</keyword>
<evidence type="ECO:0000256" key="3">
    <source>
        <dbReference type="ARBA" id="ARBA00005156"/>
    </source>
</evidence>
<dbReference type="GO" id="GO:0090524">
    <property type="term" value="F:cytochrome-b5 reductase activity, acting on NADH"/>
    <property type="evidence" value="ECO:0007669"/>
    <property type="project" value="UniProtKB-EC"/>
</dbReference>
<feature type="binding site" evidence="25">
    <location>
        <position position="305"/>
    </location>
    <ligand>
        <name>FAD</name>
        <dbReference type="ChEBI" id="CHEBI:57692"/>
    </ligand>
</feature>
<keyword evidence="12 25" id="KW-0274">FAD</keyword>
<keyword evidence="15 26" id="KW-0408">Iron</keyword>
<dbReference type="PROSITE" id="PS00191">
    <property type="entry name" value="CYTOCHROME_B5_1"/>
    <property type="match status" value="1"/>
</dbReference>
<dbReference type="Gene3D" id="3.10.120.10">
    <property type="entry name" value="Cytochrome b5-like heme/steroid binding domain"/>
    <property type="match status" value="1"/>
</dbReference>
<comment type="subcellular location">
    <subcellularLocation>
        <location evidence="2">Mitochondrion outer membrane</location>
        <topology evidence="2">Single-pass membrane protein</topology>
    </subcellularLocation>
</comment>
<dbReference type="InterPro" id="IPR001834">
    <property type="entry name" value="CBR-like"/>
</dbReference>
<comment type="caution">
    <text evidence="29">The sequence shown here is derived from an EMBL/GenBank/DDBJ whole genome shotgun (WGS) entry which is preliminary data.</text>
</comment>
<dbReference type="PRINTS" id="PR00406">
    <property type="entry name" value="CYTB5RDTASE"/>
</dbReference>
<dbReference type="AlphaFoldDB" id="A0A507QRM6"/>
<keyword evidence="7 25" id="KW-0285">Flavoprotein</keyword>
<keyword evidence="6 26" id="KW-0349">Heme</keyword>
<dbReference type="Gene3D" id="2.40.30.10">
    <property type="entry name" value="Translation factors"/>
    <property type="match status" value="1"/>
</dbReference>
<evidence type="ECO:0000256" key="16">
    <source>
        <dbReference type="ARBA" id="ARBA00023027"/>
    </source>
</evidence>
<dbReference type="SUPFAM" id="SSF55856">
    <property type="entry name" value="Cytochrome b5-like heme/steroid binding domain"/>
    <property type="match status" value="1"/>
</dbReference>
<keyword evidence="17" id="KW-0496">Mitochondrion</keyword>
<dbReference type="Gene3D" id="3.40.50.80">
    <property type="entry name" value="Nucleotide-binding domain of ferredoxin-NADP reductase (FNR) module"/>
    <property type="match status" value="1"/>
</dbReference>
<comment type="similarity">
    <text evidence="4">Belongs to the flavoprotein pyridine nucleotide cytochrome reductase family.</text>
</comment>
<dbReference type="Pfam" id="PF00970">
    <property type="entry name" value="FAD_binding_6"/>
    <property type="match status" value="1"/>
</dbReference>
<evidence type="ECO:0000256" key="13">
    <source>
        <dbReference type="ARBA" id="ARBA00022989"/>
    </source>
</evidence>
<dbReference type="STRING" id="5098.A0A507QRM6"/>
<evidence type="ECO:0000256" key="2">
    <source>
        <dbReference type="ARBA" id="ARBA00004572"/>
    </source>
</evidence>
<dbReference type="GO" id="GO:0020037">
    <property type="term" value="F:heme binding"/>
    <property type="evidence" value="ECO:0007669"/>
    <property type="project" value="UniProtKB-UniRule"/>
</dbReference>
<dbReference type="GO" id="GO:0005783">
    <property type="term" value="C:endoplasmic reticulum"/>
    <property type="evidence" value="ECO:0007669"/>
    <property type="project" value="TreeGrafter"/>
</dbReference>
<comment type="function">
    <text evidence="19">NADH-dependent reductase for DPH3 and cytochrome b5. Required for the first step of diphthamide biosynthesis, a post-translational modification of histidine which occurs in elongation factor 2. DPH1 and DPH2 transfer a 3-amino-3-carboxypropyl (ACP) group from S-adenosyl-L-methionine (SAM) to a histidine residue, the reaction is assisted by a reduction system comprising DPH3 and a NADH-dependent reductase, predominantly CBR1. By reducing DPH3, also involved in the formation of the tRNA wobble base modification mcm5s 2U (5-methoxycarbonylmethyl-2-thiouridine), mediated by the elongator complex. The cytochrome b5/NADH cytochrome b5 reductase electron transfer system supports the catalytic activity of several sterol biosynthetic enzymes.</text>
</comment>
<feature type="domain" description="Cytochrome b5 heme-binding" evidence="27">
    <location>
        <begin position="2"/>
        <end position="78"/>
    </location>
</feature>
<dbReference type="InterPro" id="IPR018506">
    <property type="entry name" value="Cyt_B5_heme-BS"/>
</dbReference>
<dbReference type="InterPro" id="IPR008333">
    <property type="entry name" value="Cbr1-like_FAD-bd_dom"/>
</dbReference>
<keyword evidence="30" id="KW-1185">Reference proteome</keyword>
<dbReference type="GO" id="GO:0005741">
    <property type="term" value="C:mitochondrial outer membrane"/>
    <property type="evidence" value="ECO:0007669"/>
    <property type="project" value="UniProtKB-SubCell"/>
</dbReference>
<dbReference type="EMBL" id="VIFY01000083">
    <property type="protein sequence ID" value="TQB71363.1"/>
    <property type="molecule type" value="Genomic_DNA"/>
</dbReference>
<evidence type="ECO:0000256" key="26">
    <source>
        <dbReference type="RuleBase" id="RU362121"/>
    </source>
</evidence>
<dbReference type="InterPro" id="IPR017938">
    <property type="entry name" value="Riboflavin_synthase-like_b-brl"/>
</dbReference>
<keyword evidence="14" id="KW-0560">Oxidoreductase</keyword>
<organism evidence="29 30">
    <name type="scientific">Monascus purpureus</name>
    <name type="common">Red mold</name>
    <name type="synonym">Monascus anka</name>
    <dbReference type="NCBI Taxonomy" id="5098"/>
    <lineage>
        <taxon>Eukaryota</taxon>
        <taxon>Fungi</taxon>
        <taxon>Dikarya</taxon>
        <taxon>Ascomycota</taxon>
        <taxon>Pezizomycotina</taxon>
        <taxon>Eurotiomycetes</taxon>
        <taxon>Eurotiomycetidae</taxon>
        <taxon>Eurotiales</taxon>
        <taxon>Aspergillaceae</taxon>
        <taxon>Monascus</taxon>
    </lineage>
</organism>
<dbReference type="PRINTS" id="PR00363">
    <property type="entry name" value="CYTOCHROMEB5"/>
</dbReference>
<evidence type="ECO:0000256" key="5">
    <source>
        <dbReference type="ARBA" id="ARBA00012011"/>
    </source>
</evidence>
<evidence type="ECO:0000256" key="12">
    <source>
        <dbReference type="ARBA" id="ARBA00022827"/>
    </source>
</evidence>
<evidence type="ECO:0000256" key="10">
    <source>
        <dbReference type="ARBA" id="ARBA00022723"/>
    </source>
</evidence>
<evidence type="ECO:0000256" key="4">
    <source>
        <dbReference type="ARBA" id="ARBA00006105"/>
    </source>
</evidence>
<comment type="catalytic activity">
    <reaction evidence="23">
        <text>2 Fe(III)-[cytochrome b5] + NADH = 2 Fe(II)-[cytochrome b5] + NAD(+) + H(+)</text>
        <dbReference type="Rhea" id="RHEA:46680"/>
        <dbReference type="Rhea" id="RHEA-COMP:10438"/>
        <dbReference type="Rhea" id="RHEA-COMP:10439"/>
        <dbReference type="ChEBI" id="CHEBI:15378"/>
        <dbReference type="ChEBI" id="CHEBI:29033"/>
        <dbReference type="ChEBI" id="CHEBI:29034"/>
        <dbReference type="ChEBI" id="CHEBI:57540"/>
        <dbReference type="ChEBI" id="CHEBI:57945"/>
        <dbReference type="EC" id="1.6.2.2"/>
    </reaction>
</comment>
<accession>A0A507QRM6</accession>
<dbReference type="InterPro" id="IPR036400">
    <property type="entry name" value="Cyt_B5-like_heme/steroid_sf"/>
</dbReference>
<dbReference type="PANTHER" id="PTHR19370">
    <property type="entry name" value="NADH-CYTOCHROME B5 REDUCTASE"/>
    <property type="match status" value="1"/>
</dbReference>
<dbReference type="Pfam" id="PF00173">
    <property type="entry name" value="Cyt-b5"/>
    <property type="match status" value="1"/>
</dbReference>
<dbReference type="SUPFAM" id="SSF63380">
    <property type="entry name" value="Riboflavin synthase domain-like"/>
    <property type="match status" value="1"/>
</dbReference>
<evidence type="ECO:0000256" key="14">
    <source>
        <dbReference type="ARBA" id="ARBA00023002"/>
    </source>
</evidence>
<dbReference type="OrthoDB" id="260519at2759"/>
<feature type="binding site" evidence="25">
    <location>
        <position position="312"/>
    </location>
    <ligand>
        <name>FAD</name>
        <dbReference type="ChEBI" id="CHEBI:57692"/>
    </ligand>
</feature>
<feature type="binding site" evidence="25">
    <location>
        <position position="354"/>
    </location>
    <ligand>
        <name>FAD</name>
        <dbReference type="ChEBI" id="CHEBI:57692"/>
    </ligand>
</feature>
<keyword evidence="8" id="KW-0808">Transferase</keyword>
<evidence type="ECO:0000256" key="23">
    <source>
        <dbReference type="ARBA" id="ARBA00047682"/>
    </source>
</evidence>
<dbReference type="SUPFAM" id="SSF52343">
    <property type="entry name" value="Ferredoxin reductase-like, C-terminal NADP-linked domain"/>
    <property type="match status" value="1"/>
</dbReference>
<evidence type="ECO:0000256" key="19">
    <source>
        <dbReference type="ARBA" id="ARBA00037104"/>
    </source>
</evidence>
<dbReference type="PANTHER" id="PTHR19370:SF178">
    <property type="entry name" value="CYTOCHROME-B5 REDUCTASE"/>
    <property type="match status" value="1"/>
</dbReference>
<evidence type="ECO:0000256" key="8">
    <source>
        <dbReference type="ARBA" id="ARBA00022679"/>
    </source>
</evidence>
<comment type="cofactor">
    <cofactor evidence="1 25">
        <name>FAD</name>
        <dbReference type="ChEBI" id="CHEBI:57692"/>
    </cofactor>
</comment>
<dbReference type="FunFam" id="3.10.120.10:FF:000002">
    <property type="entry name" value="Cytochrome b5 type B"/>
    <property type="match status" value="1"/>
</dbReference>
<protein>
    <recommendedName>
        <fullName evidence="21">NADH-cytochrome b5 reductase 1</fullName>
        <ecNumber evidence="5">1.6.2.2</ecNumber>
    </recommendedName>
    <alternativeName>
        <fullName evidence="22">Microsomal cytochrome b reductase</fullName>
    </alternativeName>
</protein>
<dbReference type="InterPro" id="IPR039261">
    <property type="entry name" value="FNR_nucleotide-bd"/>
</dbReference>
<feature type="binding site" evidence="25">
    <location>
        <position position="303"/>
    </location>
    <ligand>
        <name>FAD</name>
        <dbReference type="ChEBI" id="CHEBI:57692"/>
    </ligand>
</feature>
<evidence type="ECO:0000256" key="25">
    <source>
        <dbReference type="PIRSR" id="PIRSR601834-1"/>
    </source>
</evidence>
<evidence type="ECO:0000256" key="22">
    <source>
        <dbReference type="ARBA" id="ARBA00041901"/>
    </source>
</evidence>
<evidence type="ECO:0000256" key="20">
    <source>
        <dbReference type="ARBA" id="ARBA00038836"/>
    </source>
</evidence>
<dbReference type="FunFam" id="3.40.50.80:FF:000019">
    <property type="entry name" value="NADH-cytochrome b5 reductase"/>
    <property type="match status" value="1"/>
</dbReference>
<dbReference type="PROSITE" id="PS51384">
    <property type="entry name" value="FAD_FR"/>
    <property type="match status" value="1"/>
</dbReference>
<evidence type="ECO:0000256" key="17">
    <source>
        <dbReference type="ARBA" id="ARBA00023128"/>
    </source>
</evidence>
<dbReference type="Proteomes" id="UP000319663">
    <property type="component" value="Unassembled WGS sequence"/>
</dbReference>
<evidence type="ECO:0000256" key="11">
    <source>
        <dbReference type="ARBA" id="ARBA00022787"/>
    </source>
</evidence>
<evidence type="ECO:0000313" key="30">
    <source>
        <dbReference type="Proteomes" id="UP000319663"/>
    </source>
</evidence>
<feature type="binding site" evidence="25">
    <location>
        <position position="286"/>
    </location>
    <ligand>
        <name>FAD</name>
        <dbReference type="ChEBI" id="CHEBI:57692"/>
    </ligand>
</feature>
<dbReference type="InterPro" id="IPR001199">
    <property type="entry name" value="Cyt_B5-like_heme/steroid-bd"/>
</dbReference>
<proteinExistence type="inferred from homology"/>
<evidence type="ECO:0000256" key="21">
    <source>
        <dbReference type="ARBA" id="ARBA00039438"/>
    </source>
</evidence>
<feature type="domain" description="FAD-binding FR-type" evidence="28">
    <location>
        <begin position="234"/>
        <end position="337"/>
    </location>
</feature>